<dbReference type="Pfam" id="PF05729">
    <property type="entry name" value="NACHT"/>
    <property type="match status" value="1"/>
</dbReference>
<dbReference type="Pfam" id="PF22727">
    <property type="entry name" value="NCH2"/>
    <property type="match status" value="1"/>
</dbReference>
<evidence type="ECO:0000313" key="4">
    <source>
        <dbReference type="Proteomes" id="UP000252107"/>
    </source>
</evidence>
<accession>A0A367RQM3</accession>
<feature type="domain" description="HTH cro/C1-type" evidence="2">
    <location>
        <begin position="13"/>
        <end position="69"/>
    </location>
</feature>
<dbReference type="Proteomes" id="UP000252107">
    <property type="component" value="Unassembled WGS sequence"/>
</dbReference>
<dbReference type="SUPFAM" id="SSF52540">
    <property type="entry name" value="P-loop containing nucleoside triphosphate hydrolases"/>
    <property type="match status" value="1"/>
</dbReference>
<dbReference type="PROSITE" id="PS50837">
    <property type="entry name" value="NACHT"/>
    <property type="match status" value="1"/>
</dbReference>
<reference evidence="3" key="1">
    <citation type="submission" date="2016-04" db="EMBL/GenBank/DDBJ databases">
        <authorList>
            <person name="Tabuchi Yagui T.R."/>
        </authorList>
    </citation>
    <scope>NUCLEOTIDE SEQUENCE [LARGE SCALE GENOMIC DNA]</scope>
    <source>
        <strain evidence="3">NIES-26</strain>
    </source>
</reference>
<evidence type="ECO:0000259" key="2">
    <source>
        <dbReference type="PROSITE" id="PS50943"/>
    </source>
</evidence>
<dbReference type="PANTHER" id="PTHR46844">
    <property type="entry name" value="SLR5058 PROTEIN"/>
    <property type="match status" value="1"/>
</dbReference>
<name>A0A367RQM3_9NOSO</name>
<feature type="domain" description="NACHT" evidence="1">
    <location>
        <begin position="174"/>
        <end position="300"/>
    </location>
</feature>
<proteinExistence type="predicted"/>
<dbReference type="InterPro" id="IPR001387">
    <property type="entry name" value="Cro/C1-type_HTH"/>
</dbReference>
<dbReference type="InterPro" id="IPR054501">
    <property type="entry name" value="NCH2"/>
</dbReference>
<dbReference type="EMBL" id="LXQD01000098">
    <property type="protein sequence ID" value="RCJ38339.1"/>
    <property type="molecule type" value="Genomic_DNA"/>
</dbReference>
<dbReference type="Gene3D" id="3.40.50.300">
    <property type="entry name" value="P-loop containing nucleotide triphosphate hydrolases"/>
    <property type="match status" value="1"/>
</dbReference>
<comment type="caution">
    <text evidence="3">The sequence shown here is derived from an EMBL/GenBank/DDBJ whole genome shotgun (WGS) entry which is preliminary data.</text>
</comment>
<gene>
    <name evidence="3" type="ORF">A6770_13390</name>
</gene>
<dbReference type="PANTHER" id="PTHR46844:SF1">
    <property type="entry name" value="SLR5058 PROTEIN"/>
    <property type="match status" value="1"/>
</dbReference>
<protein>
    <submittedName>
        <fullName evidence="3">Uncharacterized protein</fullName>
    </submittedName>
</protein>
<sequence length="783" mass="89780">MTGRSLYCSPEGIKKAKKALIRYSLTQKALAEDLEVTRQPIGKFFTGKPVDRNLFVQICDRLDLEWDEVVAEPEAKAHPDTCIDIDAIVQEVRAKIKPSIQERCGTMRVLDMTQPIELNDIYTSVNILEKIIGRRRLGIDELLQESTNEDFDRFGLARISEKRVPGLEAVEKYPKLMILGKPGAGKTTFLKYLAIQSIGGEFQAEHVPIFVTLKDFAEAGNKPGLLQYLSEGAINPTYTGSSVMETRFISSIPDVIIRGKALILLDGLDEVREEDSKRILNEIREFSDRFPDNHFVMTCRIAAREYTFEKFTEVEVADFDDEQIANFANKWFQSKAVKPENFIKRLEDNNRIKQLAASPLLLTLLCLAFEESGNFSANRSELYKEGLDALLKKWDAKRGIQRNQVYKKLSVPRKEDLLSKIALITFERGDYFFKQKAAEQYIIDYIRNLPDANTDEEALQFDSEEILRSIEYHHGLVVARAKGIYSFSHLTFHEYFVAREFVVVRQSSEQALQSLVSHITEKSWREVFLLAVGMSPNADRLLLLMKEKIDAIAASDRKLQQFLIWVKNKSLSVDVSYKSAAVRAFYLNIDLEIDPDRPLGCAIDQYGTCVLACASLLSRAHNKPNLTIDTISIAQNIVDTDSKYYCDSKPAFAIALARDNAIVYILRDPDTDSQRRQELQQIKEDLLQVPVLYNNEDESRNWLKDWIGNKRQTRLDSITSQLVLKHNFGNEWQFNDEDKMLLKQYYNANLLLVDCLNSDCYISREMRHQIEDTLLLPNDNSKF</sequence>
<dbReference type="GO" id="GO:0003677">
    <property type="term" value="F:DNA binding"/>
    <property type="evidence" value="ECO:0007669"/>
    <property type="project" value="InterPro"/>
</dbReference>
<dbReference type="InterPro" id="IPR007111">
    <property type="entry name" value="NACHT_NTPase"/>
</dbReference>
<dbReference type="InterPro" id="IPR027417">
    <property type="entry name" value="P-loop_NTPase"/>
</dbReference>
<dbReference type="CDD" id="cd00093">
    <property type="entry name" value="HTH_XRE"/>
    <property type="match status" value="1"/>
</dbReference>
<evidence type="ECO:0000259" key="1">
    <source>
        <dbReference type="PROSITE" id="PS50837"/>
    </source>
</evidence>
<dbReference type="PROSITE" id="PS50943">
    <property type="entry name" value="HTH_CROC1"/>
    <property type="match status" value="1"/>
</dbReference>
<keyword evidence="4" id="KW-1185">Reference proteome</keyword>
<evidence type="ECO:0000313" key="3">
    <source>
        <dbReference type="EMBL" id="RCJ38339.1"/>
    </source>
</evidence>
<dbReference type="AlphaFoldDB" id="A0A367RQM3"/>
<dbReference type="InterPro" id="IPR010982">
    <property type="entry name" value="Lambda_DNA-bd_dom_sf"/>
</dbReference>
<organism evidence="3 4">
    <name type="scientific">Nostoc minutum NIES-26</name>
    <dbReference type="NCBI Taxonomy" id="1844469"/>
    <lineage>
        <taxon>Bacteria</taxon>
        <taxon>Bacillati</taxon>
        <taxon>Cyanobacteriota</taxon>
        <taxon>Cyanophyceae</taxon>
        <taxon>Nostocales</taxon>
        <taxon>Nostocaceae</taxon>
        <taxon>Nostoc</taxon>
    </lineage>
</organism>
<dbReference type="SUPFAM" id="SSF47413">
    <property type="entry name" value="lambda repressor-like DNA-binding domains"/>
    <property type="match status" value="1"/>
</dbReference>